<gene>
    <name evidence="2" type="ORF">ROA7745_00120</name>
</gene>
<reference evidence="2 3" key="1">
    <citation type="submission" date="2017-03" db="EMBL/GenBank/DDBJ databases">
        <authorList>
            <person name="Afonso C.L."/>
            <person name="Miller P.J."/>
            <person name="Scott M.A."/>
            <person name="Spackman E."/>
            <person name="Goraichik I."/>
            <person name="Dimitrov K.M."/>
            <person name="Suarez D.L."/>
            <person name="Swayne D.E."/>
        </authorList>
    </citation>
    <scope>NUCLEOTIDE SEQUENCE [LARGE SCALE GENOMIC DNA]</scope>
    <source>
        <strain evidence="2 3">CECT 7745</strain>
    </source>
</reference>
<accession>A0A1X7BLA1</accession>
<keyword evidence="3" id="KW-1185">Reference proteome</keyword>
<evidence type="ECO:0000313" key="2">
    <source>
        <dbReference type="EMBL" id="SMC10314.1"/>
    </source>
</evidence>
<proteinExistence type="predicted"/>
<feature type="chain" id="PRO_5012191630" evidence="1">
    <location>
        <begin position="20"/>
        <end position="128"/>
    </location>
</feature>
<protein>
    <submittedName>
        <fullName evidence="2">Uncharacterized protein</fullName>
    </submittedName>
</protein>
<dbReference type="EMBL" id="FWXB01000001">
    <property type="protein sequence ID" value="SMC10314.1"/>
    <property type="molecule type" value="Genomic_DNA"/>
</dbReference>
<dbReference type="Proteomes" id="UP000193224">
    <property type="component" value="Unassembled WGS sequence"/>
</dbReference>
<evidence type="ECO:0000313" key="3">
    <source>
        <dbReference type="Proteomes" id="UP000193224"/>
    </source>
</evidence>
<dbReference type="RefSeq" id="WP_085798297.1">
    <property type="nucleotide sequence ID" value="NZ_FWXB01000001.1"/>
</dbReference>
<evidence type="ECO:0000256" key="1">
    <source>
        <dbReference type="SAM" id="SignalP"/>
    </source>
</evidence>
<organism evidence="2 3">
    <name type="scientific">Roseovarius aestuarii</name>
    <dbReference type="NCBI Taxonomy" id="475083"/>
    <lineage>
        <taxon>Bacteria</taxon>
        <taxon>Pseudomonadati</taxon>
        <taxon>Pseudomonadota</taxon>
        <taxon>Alphaproteobacteria</taxon>
        <taxon>Rhodobacterales</taxon>
        <taxon>Roseobacteraceae</taxon>
        <taxon>Roseovarius</taxon>
    </lineage>
</organism>
<feature type="signal peptide" evidence="1">
    <location>
        <begin position="1"/>
        <end position="19"/>
    </location>
</feature>
<dbReference type="AlphaFoldDB" id="A0A1X7BLA1"/>
<sequence>MKLTSVALSAALIAGSASGETYLCTATEAVGIDISETGMEPSSFKLEPDQVIYSADDGSEFEYAIRDIGEEGGSYCKPQGQTLLCGDVVNGMTWVSLHTLAFQTTIFTGSVIGVPSDAVIKVGTCQKL</sequence>
<name>A0A1X7BLA1_9RHOB</name>
<keyword evidence="1" id="KW-0732">Signal</keyword>